<dbReference type="EMBL" id="SOEG01000030">
    <property type="protein sequence ID" value="TDX48286.1"/>
    <property type="molecule type" value="Genomic_DNA"/>
</dbReference>
<protein>
    <submittedName>
        <fullName evidence="2">SPP1 gp7 family putative phage head morphogenesis protein</fullName>
    </submittedName>
</protein>
<comment type="caution">
    <text evidence="2">The sequence shown here is derived from an EMBL/GenBank/DDBJ whole genome shotgun (WGS) entry which is preliminary data.</text>
</comment>
<accession>A0A4R8GR31</accession>
<proteinExistence type="predicted"/>
<dbReference type="InterPro" id="IPR006528">
    <property type="entry name" value="Phage_head_morphogenesis_dom"/>
</dbReference>
<sequence length="261" mass="29764">MARLPKVKFPTTQAVDYYDKLVDLIDQMHNLAEGVFERKVRPVLRRNDSIRLDDEIDEVNRALDKIEEEAINNIFEQVVDKLANDFIDLVRTHSIVQVGNQVKAVLGFDPLKNDPALAQIAKAAVKENVRLIKSIPRKYFDDLNRIILNGIRAGNSTEEIAEEIQKLYDVTRNRAKLIARDQAGSLQGDLTKARHKNLGLKKFRWVATNDSRVRKKHDDFDGHVYTWEDGAGAGVFPGKEINCRCTASLVREELEEMWQAA</sequence>
<dbReference type="Pfam" id="PF04233">
    <property type="entry name" value="Phage_Mu_F"/>
    <property type="match status" value="1"/>
</dbReference>
<dbReference type="Proteomes" id="UP000295832">
    <property type="component" value="Unassembled WGS sequence"/>
</dbReference>
<organism evidence="2 3">
    <name type="scientific">Orenia marismortui</name>
    <dbReference type="NCBI Taxonomy" id="46469"/>
    <lineage>
        <taxon>Bacteria</taxon>
        <taxon>Bacillati</taxon>
        <taxon>Bacillota</taxon>
        <taxon>Clostridia</taxon>
        <taxon>Halanaerobiales</taxon>
        <taxon>Halobacteroidaceae</taxon>
        <taxon>Orenia</taxon>
    </lineage>
</organism>
<dbReference type="NCBIfam" id="TIGR01641">
    <property type="entry name" value="phageSPP1_gp7"/>
    <property type="match status" value="1"/>
</dbReference>
<evidence type="ECO:0000313" key="2">
    <source>
        <dbReference type="EMBL" id="TDX48286.1"/>
    </source>
</evidence>
<feature type="domain" description="Phage head morphogenesis" evidence="1">
    <location>
        <begin position="145"/>
        <end position="247"/>
    </location>
</feature>
<evidence type="ECO:0000259" key="1">
    <source>
        <dbReference type="Pfam" id="PF04233"/>
    </source>
</evidence>
<dbReference type="RefSeq" id="WP_134118194.1">
    <property type="nucleotide sequence ID" value="NZ_SOEG01000030.1"/>
</dbReference>
<name>A0A4R8GR31_9FIRM</name>
<keyword evidence="3" id="KW-1185">Reference proteome</keyword>
<dbReference type="AlphaFoldDB" id="A0A4R8GR31"/>
<evidence type="ECO:0000313" key="3">
    <source>
        <dbReference type="Proteomes" id="UP000295832"/>
    </source>
</evidence>
<dbReference type="STRING" id="926561.GCA_000379025_03202"/>
<reference evidence="2 3" key="1">
    <citation type="submission" date="2019-03" db="EMBL/GenBank/DDBJ databases">
        <title>Subsurface microbial communities from deep shales in Ohio and West Virginia, USA.</title>
        <authorList>
            <person name="Wrighton K."/>
        </authorList>
    </citation>
    <scope>NUCLEOTIDE SEQUENCE [LARGE SCALE GENOMIC DNA]</scope>
    <source>
        <strain evidence="2 3">MSL 6dP</strain>
    </source>
</reference>
<gene>
    <name evidence="2" type="ORF">C7959_13013</name>
</gene>